<evidence type="ECO:0000259" key="2">
    <source>
        <dbReference type="PROSITE" id="PS50240"/>
    </source>
</evidence>
<accession>A0A091UCQ7</accession>
<dbReference type="GO" id="GO:0006508">
    <property type="term" value="P:proteolysis"/>
    <property type="evidence" value="ECO:0007669"/>
    <property type="project" value="InterPro"/>
</dbReference>
<evidence type="ECO:0000256" key="1">
    <source>
        <dbReference type="ARBA" id="ARBA00023157"/>
    </source>
</evidence>
<evidence type="ECO:0000313" key="3">
    <source>
        <dbReference type="EMBL" id="KFQ88306.1"/>
    </source>
</evidence>
<keyword evidence="1" id="KW-1015">Disulfide bond</keyword>
<dbReference type="InterPro" id="IPR043504">
    <property type="entry name" value="Peptidase_S1_PA_chymotrypsin"/>
</dbReference>
<evidence type="ECO:0000313" key="4">
    <source>
        <dbReference type="Proteomes" id="UP000053700"/>
    </source>
</evidence>
<organism evidence="3 4">
    <name type="scientific">Phoenicopterus ruber ruber</name>
    <dbReference type="NCBI Taxonomy" id="9218"/>
    <lineage>
        <taxon>Eukaryota</taxon>
        <taxon>Metazoa</taxon>
        <taxon>Chordata</taxon>
        <taxon>Craniata</taxon>
        <taxon>Vertebrata</taxon>
        <taxon>Euteleostomi</taxon>
        <taxon>Archelosauria</taxon>
        <taxon>Archosauria</taxon>
        <taxon>Dinosauria</taxon>
        <taxon>Saurischia</taxon>
        <taxon>Theropoda</taxon>
        <taxon>Coelurosauria</taxon>
        <taxon>Aves</taxon>
        <taxon>Neognathae</taxon>
        <taxon>Neoaves</taxon>
        <taxon>Mirandornithes</taxon>
        <taxon>Phoenicopteriformes</taxon>
        <taxon>Phoenicopteridae</taxon>
        <taxon>Phoenicopterus</taxon>
    </lineage>
</organism>
<dbReference type="Proteomes" id="UP000053700">
    <property type="component" value="Unassembled WGS sequence"/>
</dbReference>
<dbReference type="InterPro" id="IPR050430">
    <property type="entry name" value="Peptidase_S1"/>
</dbReference>
<feature type="non-terminal residue" evidence="3">
    <location>
        <position position="1"/>
    </location>
</feature>
<dbReference type="PROSITE" id="PS50240">
    <property type="entry name" value="TRYPSIN_DOM"/>
    <property type="match status" value="1"/>
</dbReference>
<dbReference type="InterPro" id="IPR009003">
    <property type="entry name" value="Peptidase_S1_PA"/>
</dbReference>
<feature type="non-terminal residue" evidence="3">
    <location>
        <position position="49"/>
    </location>
</feature>
<keyword evidence="4" id="KW-1185">Reference proteome</keyword>
<dbReference type="Gene3D" id="2.40.10.10">
    <property type="entry name" value="Trypsin-like serine proteases"/>
    <property type="match status" value="1"/>
</dbReference>
<dbReference type="EMBL" id="KK428138">
    <property type="protein sequence ID" value="KFQ88306.1"/>
    <property type="molecule type" value="Genomic_DNA"/>
</dbReference>
<protein>
    <submittedName>
        <fullName evidence="3">Alpha-fibrinogenase albofibrase</fullName>
    </submittedName>
</protein>
<dbReference type="OrthoDB" id="8440449at2759"/>
<dbReference type="GO" id="GO:0004252">
    <property type="term" value="F:serine-type endopeptidase activity"/>
    <property type="evidence" value="ECO:0007669"/>
    <property type="project" value="InterPro"/>
</dbReference>
<dbReference type="Pfam" id="PF00089">
    <property type="entry name" value="Trypsin"/>
    <property type="match status" value="1"/>
</dbReference>
<sequence>QGDSGGPLIFKEKVYGIVSFSGQRCGDRRYPDIYTKISNYIDWVHRTVQ</sequence>
<dbReference type="AlphaFoldDB" id="A0A091UCQ7"/>
<proteinExistence type="predicted"/>
<reference evidence="3 4" key="1">
    <citation type="submission" date="2014-04" db="EMBL/GenBank/DDBJ databases">
        <title>Genome evolution of avian class.</title>
        <authorList>
            <person name="Zhang G."/>
            <person name="Li C."/>
        </authorList>
    </citation>
    <scope>NUCLEOTIDE SEQUENCE [LARGE SCALE GENOMIC DNA]</scope>
    <source>
        <strain evidence="3">BGI_N337</strain>
    </source>
</reference>
<feature type="domain" description="Peptidase S1" evidence="2">
    <location>
        <begin position="1"/>
        <end position="49"/>
    </location>
</feature>
<dbReference type="SUPFAM" id="SSF50494">
    <property type="entry name" value="Trypsin-like serine proteases"/>
    <property type="match status" value="1"/>
</dbReference>
<dbReference type="PANTHER" id="PTHR24276">
    <property type="entry name" value="POLYSERASE-RELATED"/>
    <property type="match status" value="1"/>
</dbReference>
<dbReference type="PANTHER" id="PTHR24276:SF97">
    <property type="entry name" value="GH13245P2-RELATED"/>
    <property type="match status" value="1"/>
</dbReference>
<gene>
    <name evidence="3" type="ORF">N337_08624</name>
</gene>
<dbReference type="InterPro" id="IPR001254">
    <property type="entry name" value="Trypsin_dom"/>
</dbReference>
<name>A0A091UCQ7_PHORB</name>